<comment type="caution">
    <text evidence="4">The sequence shown here is derived from an EMBL/GenBank/DDBJ whole genome shotgun (WGS) entry which is preliminary data.</text>
</comment>
<protein>
    <submittedName>
        <fullName evidence="4">SAM-dependent methyltransferase</fullName>
    </submittedName>
</protein>
<organism evidence="4 5">
    <name type="scientific">SAR86 cluster bacterium</name>
    <dbReference type="NCBI Taxonomy" id="2030880"/>
    <lineage>
        <taxon>Bacteria</taxon>
        <taxon>Pseudomonadati</taxon>
        <taxon>Pseudomonadota</taxon>
        <taxon>Gammaproteobacteria</taxon>
        <taxon>SAR86 cluster</taxon>
    </lineage>
</organism>
<evidence type="ECO:0000313" key="4">
    <source>
        <dbReference type="EMBL" id="PCI74325.1"/>
    </source>
</evidence>
<keyword evidence="1 4" id="KW-0489">Methyltransferase</keyword>
<dbReference type="EMBL" id="NVUL01000105">
    <property type="protein sequence ID" value="PCI74325.1"/>
    <property type="molecule type" value="Genomic_DNA"/>
</dbReference>
<dbReference type="InterPro" id="IPR029063">
    <property type="entry name" value="SAM-dependent_MTases_sf"/>
</dbReference>
<evidence type="ECO:0000256" key="2">
    <source>
        <dbReference type="ARBA" id="ARBA00022679"/>
    </source>
</evidence>
<dbReference type="PANTHER" id="PTHR43861:SF1">
    <property type="entry name" value="TRANS-ACONITATE 2-METHYLTRANSFERASE"/>
    <property type="match status" value="1"/>
</dbReference>
<dbReference type="GO" id="GO:0008168">
    <property type="term" value="F:methyltransferase activity"/>
    <property type="evidence" value="ECO:0007669"/>
    <property type="project" value="UniProtKB-KW"/>
</dbReference>
<dbReference type="SUPFAM" id="SSF53335">
    <property type="entry name" value="S-adenosyl-L-methionine-dependent methyltransferases"/>
    <property type="match status" value="1"/>
</dbReference>
<sequence length="207" mass="23527">MRAVDFWDKRAESYAKSPVGDEAAYKEKLETTQRYFNAESQVMEFGCGTGTTAIHHAPFVQKIVATDISSNMIRIARNKAEAANITNIEFQCSTLEDFEATNASFDVVMAHNILHLLEDPEQAIRISYRLLKPGGVFVTSTGCLGDSFSHWRVLLIIMKILRKAPYVNVMKRVTLENYFRNAGFEVDLEWNRKKQAAFIILKKPAEK</sequence>
<dbReference type="Proteomes" id="UP000218767">
    <property type="component" value="Unassembled WGS sequence"/>
</dbReference>
<dbReference type="CDD" id="cd02440">
    <property type="entry name" value="AdoMet_MTases"/>
    <property type="match status" value="1"/>
</dbReference>
<dbReference type="AlphaFoldDB" id="A0A2A4WWX1"/>
<evidence type="ECO:0000313" key="5">
    <source>
        <dbReference type="Proteomes" id="UP000218767"/>
    </source>
</evidence>
<dbReference type="InterPro" id="IPR041698">
    <property type="entry name" value="Methyltransf_25"/>
</dbReference>
<dbReference type="PANTHER" id="PTHR43861">
    <property type="entry name" value="TRANS-ACONITATE 2-METHYLTRANSFERASE-RELATED"/>
    <property type="match status" value="1"/>
</dbReference>
<dbReference type="Pfam" id="PF13649">
    <property type="entry name" value="Methyltransf_25"/>
    <property type="match status" value="1"/>
</dbReference>
<evidence type="ECO:0000256" key="1">
    <source>
        <dbReference type="ARBA" id="ARBA00022603"/>
    </source>
</evidence>
<feature type="domain" description="Methyltransferase" evidence="3">
    <location>
        <begin position="42"/>
        <end position="135"/>
    </location>
</feature>
<accession>A0A2A4WWX1</accession>
<dbReference type="Gene3D" id="3.40.50.150">
    <property type="entry name" value="Vaccinia Virus protein VP39"/>
    <property type="match status" value="1"/>
</dbReference>
<dbReference type="GO" id="GO:0032259">
    <property type="term" value="P:methylation"/>
    <property type="evidence" value="ECO:0007669"/>
    <property type="project" value="UniProtKB-KW"/>
</dbReference>
<reference evidence="5" key="1">
    <citation type="submission" date="2017-08" db="EMBL/GenBank/DDBJ databases">
        <title>A dynamic microbial community with high functional redundancy inhabits the cold, oxic subseafloor aquifer.</title>
        <authorList>
            <person name="Tully B.J."/>
            <person name="Wheat C.G."/>
            <person name="Glazer B.T."/>
            <person name="Huber J.A."/>
        </authorList>
    </citation>
    <scope>NUCLEOTIDE SEQUENCE [LARGE SCALE GENOMIC DNA]</scope>
</reference>
<proteinExistence type="predicted"/>
<keyword evidence="2 4" id="KW-0808">Transferase</keyword>
<evidence type="ECO:0000259" key="3">
    <source>
        <dbReference type="Pfam" id="PF13649"/>
    </source>
</evidence>
<gene>
    <name evidence="4" type="ORF">COB20_15335</name>
</gene>
<name>A0A2A4WWX1_9GAMM</name>